<dbReference type="GO" id="GO:0000978">
    <property type="term" value="F:RNA polymerase II cis-regulatory region sequence-specific DNA binding"/>
    <property type="evidence" value="ECO:0007669"/>
    <property type="project" value="TreeGrafter"/>
</dbReference>
<sequence>MTRKKVKLAYITNDSTRKATYKKRIKGLKKKIRELSTLCGIDTCAIMYNPYKSQPEVWPSPVVVQQILSKLETIPEMEKSKNMMNQKTFLSQKITKVAEQLKKHWVVRGLNFGAFSDINMLFDKKMSDIDKRIEALSRAPLNPQGVSSLLSSSMVALPSMTMVTPEAMPRTGTENIVQPHVENMDPM</sequence>
<dbReference type="GO" id="GO:0046983">
    <property type="term" value="F:protein dimerization activity"/>
    <property type="evidence" value="ECO:0007669"/>
    <property type="project" value="InterPro"/>
</dbReference>
<dbReference type="PROSITE" id="PS50066">
    <property type="entry name" value="MADS_BOX_2"/>
    <property type="match status" value="1"/>
</dbReference>
<proteinExistence type="predicted"/>
<dbReference type="Pfam" id="PF00319">
    <property type="entry name" value="SRF-TF"/>
    <property type="match status" value="1"/>
</dbReference>
<gene>
    <name evidence="7" type="ORF">Godav_001256</name>
</gene>
<dbReference type="InterPro" id="IPR036879">
    <property type="entry name" value="TF_MADSbox_sf"/>
</dbReference>
<dbReference type="EMBL" id="JABFAC010000013">
    <property type="protein sequence ID" value="MBA0632537.1"/>
    <property type="molecule type" value="Genomic_DNA"/>
</dbReference>
<dbReference type="Proteomes" id="UP000593561">
    <property type="component" value="Unassembled WGS sequence"/>
</dbReference>
<dbReference type="GO" id="GO:0000981">
    <property type="term" value="F:DNA-binding transcription factor activity, RNA polymerase II-specific"/>
    <property type="evidence" value="ECO:0007669"/>
    <property type="project" value="InterPro"/>
</dbReference>
<keyword evidence="4" id="KW-0804">Transcription</keyword>
<name>A0A7J8T2C5_GOSDV</name>
<dbReference type="SMART" id="SM00432">
    <property type="entry name" value="MADS"/>
    <property type="match status" value="1"/>
</dbReference>
<dbReference type="InterPro" id="IPR002100">
    <property type="entry name" value="TF_MADSbox"/>
</dbReference>
<dbReference type="InterPro" id="IPR033897">
    <property type="entry name" value="SRF-like_MADS-box"/>
</dbReference>
<evidence type="ECO:0000256" key="1">
    <source>
        <dbReference type="ARBA" id="ARBA00004123"/>
    </source>
</evidence>
<reference evidence="7 8" key="1">
    <citation type="journal article" date="2019" name="Genome Biol. Evol.">
        <title>Insights into the evolution of the New World diploid cottons (Gossypium, subgenus Houzingenia) based on genome sequencing.</title>
        <authorList>
            <person name="Grover C.E."/>
            <person name="Arick M.A. 2nd"/>
            <person name="Thrash A."/>
            <person name="Conover J.L."/>
            <person name="Sanders W.S."/>
            <person name="Peterson D.G."/>
            <person name="Frelichowski J.E."/>
            <person name="Scheffler J.A."/>
            <person name="Scheffler B.E."/>
            <person name="Wendel J.F."/>
        </authorList>
    </citation>
    <scope>NUCLEOTIDE SEQUENCE [LARGE SCALE GENOMIC DNA]</scope>
    <source>
        <strain evidence="7">27</strain>
        <tissue evidence="7">Leaf</tissue>
    </source>
</reference>
<keyword evidence="2" id="KW-0805">Transcription regulation</keyword>
<protein>
    <recommendedName>
        <fullName evidence="6">MADS-box domain-containing protein</fullName>
    </recommendedName>
</protein>
<evidence type="ECO:0000259" key="6">
    <source>
        <dbReference type="PROSITE" id="PS50066"/>
    </source>
</evidence>
<dbReference type="Gene3D" id="3.40.1810.10">
    <property type="entry name" value="Transcription factor, MADS-box"/>
    <property type="match status" value="1"/>
</dbReference>
<dbReference type="PRINTS" id="PR00404">
    <property type="entry name" value="MADSDOMAIN"/>
</dbReference>
<comment type="caution">
    <text evidence="7">The sequence shown here is derived from an EMBL/GenBank/DDBJ whole genome shotgun (WGS) entry which is preliminary data.</text>
</comment>
<dbReference type="AlphaFoldDB" id="A0A7J8T2C5"/>
<accession>A0A7J8T2C5</accession>
<keyword evidence="8" id="KW-1185">Reference proteome</keyword>
<evidence type="ECO:0000313" key="8">
    <source>
        <dbReference type="Proteomes" id="UP000593561"/>
    </source>
</evidence>
<feature type="domain" description="MADS-box" evidence="6">
    <location>
        <begin position="1"/>
        <end position="49"/>
    </location>
</feature>
<comment type="subcellular location">
    <subcellularLocation>
        <location evidence="1">Nucleus</location>
    </subcellularLocation>
</comment>
<dbReference type="PANTHER" id="PTHR11945">
    <property type="entry name" value="MADS BOX PROTEIN"/>
    <property type="match status" value="1"/>
</dbReference>
<dbReference type="PANTHER" id="PTHR11945:SF387">
    <property type="entry name" value="AGAMOUS-LIKE MADS-BOX PROTEIN AGL80"/>
    <property type="match status" value="1"/>
</dbReference>
<evidence type="ECO:0000256" key="5">
    <source>
        <dbReference type="ARBA" id="ARBA00023242"/>
    </source>
</evidence>
<feature type="non-terminal residue" evidence="7">
    <location>
        <position position="1"/>
    </location>
</feature>
<evidence type="ECO:0000256" key="2">
    <source>
        <dbReference type="ARBA" id="ARBA00023015"/>
    </source>
</evidence>
<evidence type="ECO:0000256" key="4">
    <source>
        <dbReference type="ARBA" id="ARBA00023163"/>
    </source>
</evidence>
<evidence type="ECO:0000313" key="7">
    <source>
        <dbReference type="EMBL" id="MBA0632537.1"/>
    </source>
</evidence>
<dbReference type="SUPFAM" id="SSF55455">
    <property type="entry name" value="SRF-like"/>
    <property type="match status" value="1"/>
</dbReference>
<dbReference type="CDD" id="cd00266">
    <property type="entry name" value="MADS_SRF_like"/>
    <property type="match status" value="1"/>
</dbReference>
<organism evidence="7 8">
    <name type="scientific">Gossypium davidsonii</name>
    <name type="common">Davidson's cotton</name>
    <name type="synonym">Gossypium klotzschianum subsp. davidsonii</name>
    <dbReference type="NCBI Taxonomy" id="34287"/>
    <lineage>
        <taxon>Eukaryota</taxon>
        <taxon>Viridiplantae</taxon>
        <taxon>Streptophyta</taxon>
        <taxon>Embryophyta</taxon>
        <taxon>Tracheophyta</taxon>
        <taxon>Spermatophyta</taxon>
        <taxon>Magnoliopsida</taxon>
        <taxon>eudicotyledons</taxon>
        <taxon>Gunneridae</taxon>
        <taxon>Pentapetalae</taxon>
        <taxon>rosids</taxon>
        <taxon>malvids</taxon>
        <taxon>Malvales</taxon>
        <taxon>Malvaceae</taxon>
        <taxon>Malvoideae</taxon>
        <taxon>Gossypium</taxon>
    </lineage>
</organism>
<dbReference type="FunFam" id="3.40.1810.10:FF:000018">
    <property type="entry name" value="agamous-like MADS-box protein AGL80"/>
    <property type="match status" value="1"/>
</dbReference>
<dbReference type="GO" id="GO:0045944">
    <property type="term" value="P:positive regulation of transcription by RNA polymerase II"/>
    <property type="evidence" value="ECO:0007669"/>
    <property type="project" value="InterPro"/>
</dbReference>
<dbReference type="GO" id="GO:0005634">
    <property type="term" value="C:nucleus"/>
    <property type="evidence" value="ECO:0007669"/>
    <property type="project" value="UniProtKB-SubCell"/>
</dbReference>
<keyword evidence="5" id="KW-0539">Nucleus</keyword>
<evidence type="ECO:0000256" key="3">
    <source>
        <dbReference type="ARBA" id="ARBA00023125"/>
    </source>
</evidence>
<keyword evidence="3" id="KW-0238">DNA-binding</keyword>